<evidence type="ECO:0000256" key="1">
    <source>
        <dbReference type="SAM" id="MobiDB-lite"/>
    </source>
</evidence>
<accession>A0A395SIC5</accession>
<sequence length="699" mass="75160">MASKTLVALLFSSLFTSISSFEKVENLPDTYCITYLSTYLVPVSGVNNGPASEPTSRLITQGNTFPDTTIQDATLGIPTQVVESSVLETFDPSVPSSLYNSLSLPIDEPTSTPTKEPPVFLTTSLPPDSETSTPEPGPGGRAVIFRVVPSSQDTKRTFYRRALGGYVGSQTDLCDDALVFNLFRGRLFEGNAPIYYDGESYKELRGQTESLPAGAITTTFDDDGGYVQFVSSSLPDGRAGFCQVPSSGQVYLTFGASPSNCVPVRLAVVGVEECLDEAPKSVEPVFTEPTSIGAPVTEDIPRTESFPTTSVRFANSSTIGVNFPVGPTRSSVLSFATIGTDEDIDLPTVPILPTSTVEGSSLTDVAPIDDPTTEPVFPPEETTVLISSGSEIEPILASETSTVGSELETSITVDTSVAGTETADTTDTETTTTEATTAPNTTTTGDSTTIGDTTTVEYTTTATGTTDTEITTLETTITTAPDTTTADTTTTEPTTTAAPAFQRACPREINGIDLFNNAEYFDDQTRQINVPFDVGLFGEFGRTIYVSDNGLVTINSAEGAWAYANTNMPVNYLPPLTIFSYWDDMDIDRSLGHQVTYEVADDPQEGPVVRIDWCVGSYPREGGYNHWTLSLYERNPGRVLIKYDSTAKKGSSATVGLQNRNRGMFKQFSINTVNSITDSTILDFRTFDDGRTDIYRYGF</sequence>
<name>A0A395SIC5_9HYPO</name>
<keyword evidence="2" id="KW-0732">Signal</keyword>
<feature type="compositionally biased region" description="Polar residues" evidence="1">
    <location>
        <begin position="105"/>
        <end position="114"/>
    </location>
</feature>
<feature type="chain" id="PRO_5017406101" description="DUF7908 domain-containing protein" evidence="2">
    <location>
        <begin position="21"/>
        <end position="699"/>
    </location>
</feature>
<protein>
    <recommendedName>
        <fullName evidence="3">DUF7908 domain-containing protein</fullName>
    </recommendedName>
</protein>
<dbReference type="STRING" id="694270.A0A395SIC5"/>
<gene>
    <name evidence="4" type="ORF">FLONG3_6881</name>
</gene>
<feature type="region of interest" description="Disordered" evidence="1">
    <location>
        <begin position="420"/>
        <end position="452"/>
    </location>
</feature>
<dbReference type="InterPro" id="IPR057230">
    <property type="entry name" value="DUF7908"/>
</dbReference>
<feature type="compositionally biased region" description="Polar residues" evidence="1">
    <location>
        <begin position="121"/>
        <end position="134"/>
    </location>
</feature>
<feature type="signal peptide" evidence="2">
    <location>
        <begin position="1"/>
        <end position="20"/>
    </location>
</feature>
<feature type="region of interest" description="Disordered" evidence="1">
    <location>
        <begin position="105"/>
        <end position="141"/>
    </location>
</feature>
<reference evidence="4 5" key="1">
    <citation type="journal article" date="2018" name="PLoS Pathog.">
        <title>Evolution of structural diversity of trichothecenes, a family of toxins produced by plant pathogenic and entomopathogenic fungi.</title>
        <authorList>
            <person name="Proctor R.H."/>
            <person name="McCormick S.P."/>
            <person name="Kim H.S."/>
            <person name="Cardoza R.E."/>
            <person name="Stanley A.M."/>
            <person name="Lindo L."/>
            <person name="Kelly A."/>
            <person name="Brown D.W."/>
            <person name="Lee T."/>
            <person name="Vaughan M.M."/>
            <person name="Alexander N.J."/>
            <person name="Busman M."/>
            <person name="Gutierrez S."/>
        </authorList>
    </citation>
    <scope>NUCLEOTIDE SEQUENCE [LARGE SCALE GENOMIC DNA]</scope>
    <source>
        <strain evidence="4 5">NRRL 20695</strain>
    </source>
</reference>
<dbReference type="Proteomes" id="UP000266234">
    <property type="component" value="Unassembled WGS sequence"/>
</dbReference>
<dbReference type="Pfam" id="PF25485">
    <property type="entry name" value="DUF7908"/>
    <property type="match status" value="1"/>
</dbReference>
<dbReference type="OrthoDB" id="3563678at2759"/>
<dbReference type="AlphaFoldDB" id="A0A395SIC5"/>
<dbReference type="EMBL" id="PXOG01000151">
    <property type="protein sequence ID" value="RGP72158.1"/>
    <property type="molecule type" value="Genomic_DNA"/>
</dbReference>
<evidence type="ECO:0000259" key="3">
    <source>
        <dbReference type="Pfam" id="PF25485"/>
    </source>
</evidence>
<evidence type="ECO:0000313" key="5">
    <source>
        <dbReference type="Proteomes" id="UP000266234"/>
    </source>
</evidence>
<keyword evidence="5" id="KW-1185">Reference proteome</keyword>
<evidence type="ECO:0000313" key="4">
    <source>
        <dbReference type="EMBL" id="RGP72158.1"/>
    </source>
</evidence>
<proteinExistence type="predicted"/>
<organism evidence="4 5">
    <name type="scientific">Fusarium longipes</name>
    <dbReference type="NCBI Taxonomy" id="694270"/>
    <lineage>
        <taxon>Eukaryota</taxon>
        <taxon>Fungi</taxon>
        <taxon>Dikarya</taxon>
        <taxon>Ascomycota</taxon>
        <taxon>Pezizomycotina</taxon>
        <taxon>Sordariomycetes</taxon>
        <taxon>Hypocreomycetidae</taxon>
        <taxon>Hypocreales</taxon>
        <taxon>Nectriaceae</taxon>
        <taxon>Fusarium</taxon>
    </lineage>
</organism>
<feature type="domain" description="DUF7908" evidence="3">
    <location>
        <begin position="144"/>
        <end position="271"/>
    </location>
</feature>
<evidence type="ECO:0000256" key="2">
    <source>
        <dbReference type="SAM" id="SignalP"/>
    </source>
</evidence>
<comment type="caution">
    <text evidence="4">The sequence shown here is derived from an EMBL/GenBank/DDBJ whole genome shotgun (WGS) entry which is preliminary data.</text>
</comment>